<sequence>MYIKADLILCAYLQRCIGIGTLGTNSPSHPNSPIMHSGGGSNSNLNNNNNIGGLSAGGIKSCAGCGGRIMDRFLLHAVDRYWHTGCLKCSCCQTKLADFSSCFTRSGMILCKNDYLSHVCKTSIIPVRNFEGCERVSMINLQGY</sequence>
<dbReference type="PANTHER" id="PTHR45787:SF13">
    <property type="entry name" value="LD11652P"/>
    <property type="match status" value="1"/>
</dbReference>
<evidence type="ECO:0000313" key="8">
    <source>
        <dbReference type="Proteomes" id="UP001195483"/>
    </source>
</evidence>
<evidence type="ECO:0000256" key="3">
    <source>
        <dbReference type="ARBA" id="ARBA00022833"/>
    </source>
</evidence>
<dbReference type="AlphaFoldDB" id="A0AAE0SMC1"/>
<name>A0AAE0SMC1_9BIVA</name>
<gene>
    <name evidence="7" type="ORF">CHS0354_001553</name>
</gene>
<protein>
    <recommendedName>
        <fullName evidence="6">LIM zinc-binding domain-containing protein</fullName>
    </recommendedName>
</protein>
<dbReference type="PROSITE" id="PS00478">
    <property type="entry name" value="LIM_DOMAIN_1"/>
    <property type="match status" value="1"/>
</dbReference>
<keyword evidence="1 5" id="KW-0479">Metal-binding</keyword>
<dbReference type="Proteomes" id="UP001195483">
    <property type="component" value="Unassembled WGS sequence"/>
</dbReference>
<evidence type="ECO:0000256" key="1">
    <source>
        <dbReference type="ARBA" id="ARBA00022723"/>
    </source>
</evidence>
<reference evidence="7" key="2">
    <citation type="journal article" date="2021" name="Genome Biol. Evol.">
        <title>Developing a high-quality reference genome for a parasitic bivalve with doubly uniparental inheritance (Bivalvia: Unionida).</title>
        <authorList>
            <person name="Smith C.H."/>
        </authorList>
    </citation>
    <scope>NUCLEOTIDE SEQUENCE</scope>
    <source>
        <strain evidence="7">CHS0354</strain>
        <tissue evidence="7">Mantle</tissue>
    </source>
</reference>
<dbReference type="EMBL" id="JAEAOA010000143">
    <property type="protein sequence ID" value="KAK3594727.1"/>
    <property type="molecule type" value="Genomic_DNA"/>
</dbReference>
<dbReference type="PROSITE" id="PS50023">
    <property type="entry name" value="LIM_DOMAIN_2"/>
    <property type="match status" value="1"/>
</dbReference>
<evidence type="ECO:0000256" key="5">
    <source>
        <dbReference type="PROSITE-ProRule" id="PRU00125"/>
    </source>
</evidence>
<evidence type="ECO:0000256" key="4">
    <source>
        <dbReference type="ARBA" id="ARBA00023038"/>
    </source>
</evidence>
<dbReference type="SMART" id="SM00132">
    <property type="entry name" value="LIM"/>
    <property type="match status" value="1"/>
</dbReference>
<organism evidence="7 8">
    <name type="scientific">Potamilus streckersoni</name>
    <dbReference type="NCBI Taxonomy" id="2493646"/>
    <lineage>
        <taxon>Eukaryota</taxon>
        <taxon>Metazoa</taxon>
        <taxon>Spiralia</taxon>
        <taxon>Lophotrochozoa</taxon>
        <taxon>Mollusca</taxon>
        <taxon>Bivalvia</taxon>
        <taxon>Autobranchia</taxon>
        <taxon>Heteroconchia</taxon>
        <taxon>Palaeoheterodonta</taxon>
        <taxon>Unionida</taxon>
        <taxon>Unionoidea</taxon>
        <taxon>Unionidae</taxon>
        <taxon>Ambleminae</taxon>
        <taxon>Lampsilini</taxon>
        <taxon>Potamilus</taxon>
    </lineage>
</organism>
<keyword evidence="3 5" id="KW-0862">Zinc</keyword>
<keyword evidence="8" id="KW-1185">Reference proteome</keyword>
<comment type="caution">
    <text evidence="7">The sequence shown here is derived from an EMBL/GenBank/DDBJ whole genome shotgun (WGS) entry which is preliminary data.</text>
</comment>
<reference evidence="7" key="3">
    <citation type="submission" date="2023-05" db="EMBL/GenBank/DDBJ databases">
        <authorList>
            <person name="Smith C.H."/>
        </authorList>
    </citation>
    <scope>NUCLEOTIDE SEQUENCE</scope>
    <source>
        <strain evidence="7">CHS0354</strain>
        <tissue evidence="7">Mantle</tissue>
    </source>
</reference>
<dbReference type="SUPFAM" id="SSF57716">
    <property type="entry name" value="Glucocorticoid receptor-like (DNA-binding domain)"/>
    <property type="match status" value="2"/>
</dbReference>
<evidence type="ECO:0000313" key="7">
    <source>
        <dbReference type="EMBL" id="KAK3594727.1"/>
    </source>
</evidence>
<keyword evidence="4 5" id="KW-0440">LIM domain</keyword>
<proteinExistence type="predicted"/>
<evidence type="ECO:0000259" key="6">
    <source>
        <dbReference type="PROSITE" id="PS50023"/>
    </source>
</evidence>
<dbReference type="InterPro" id="IPR050945">
    <property type="entry name" value="LMO_RBTN_TF"/>
</dbReference>
<keyword evidence="2" id="KW-0677">Repeat</keyword>
<feature type="domain" description="LIM zinc-binding" evidence="6">
    <location>
        <begin position="60"/>
        <end position="121"/>
    </location>
</feature>
<dbReference type="Pfam" id="PF00412">
    <property type="entry name" value="LIM"/>
    <property type="match status" value="1"/>
</dbReference>
<dbReference type="InterPro" id="IPR001781">
    <property type="entry name" value="Znf_LIM"/>
</dbReference>
<evidence type="ECO:0000256" key="2">
    <source>
        <dbReference type="ARBA" id="ARBA00022737"/>
    </source>
</evidence>
<dbReference type="PANTHER" id="PTHR45787">
    <property type="entry name" value="LD11652P"/>
    <property type="match status" value="1"/>
</dbReference>
<dbReference type="GO" id="GO:0046872">
    <property type="term" value="F:metal ion binding"/>
    <property type="evidence" value="ECO:0007669"/>
    <property type="project" value="UniProtKB-KW"/>
</dbReference>
<accession>A0AAE0SMC1</accession>
<dbReference type="Gene3D" id="2.10.110.10">
    <property type="entry name" value="Cysteine Rich Protein"/>
    <property type="match status" value="1"/>
</dbReference>
<reference evidence="7" key="1">
    <citation type="journal article" date="2021" name="Genome Biol. Evol.">
        <title>A High-Quality Reference Genome for a Parasitic Bivalve with Doubly Uniparental Inheritance (Bivalvia: Unionida).</title>
        <authorList>
            <person name="Smith C.H."/>
        </authorList>
    </citation>
    <scope>NUCLEOTIDE SEQUENCE</scope>
    <source>
        <strain evidence="7">CHS0354</strain>
    </source>
</reference>